<dbReference type="PANTHER" id="PTHR36842">
    <property type="entry name" value="PROTEIN TOLB HOMOLOG"/>
    <property type="match status" value="1"/>
</dbReference>
<dbReference type="InParanoid" id="A0A6C2YUQ3"/>
<organism evidence="2">
    <name type="scientific">Tuwongella immobilis</name>
    <dbReference type="NCBI Taxonomy" id="692036"/>
    <lineage>
        <taxon>Bacteria</taxon>
        <taxon>Pseudomonadati</taxon>
        <taxon>Planctomycetota</taxon>
        <taxon>Planctomycetia</taxon>
        <taxon>Gemmatales</taxon>
        <taxon>Gemmataceae</taxon>
        <taxon>Tuwongella</taxon>
    </lineage>
</organism>
<dbReference type="Pfam" id="PF07676">
    <property type="entry name" value="PD40"/>
    <property type="match status" value="5"/>
</dbReference>
<dbReference type="Gene3D" id="2.120.10.30">
    <property type="entry name" value="TolB, C-terminal domain"/>
    <property type="match status" value="3"/>
</dbReference>
<evidence type="ECO:0000313" key="2">
    <source>
        <dbReference type="EMBL" id="VIP04645.1"/>
    </source>
</evidence>
<comment type="similarity">
    <text evidence="1">Belongs to the TolB family.</text>
</comment>
<dbReference type="AlphaFoldDB" id="A0A6C2YUQ3"/>
<protein>
    <recommendedName>
        <fullName evidence="4">Biopolymer transporter Tol</fullName>
    </recommendedName>
</protein>
<dbReference type="SUPFAM" id="SSF82171">
    <property type="entry name" value="DPP6 N-terminal domain-like"/>
    <property type="match status" value="1"/>
</dbReference>
<dbReference type="Proteomes" id="UP000464378">
    <property type="component" value="Chromosome"/>
</dbReference>
<name>A0A6C2YUQ3_9BACT</name>
<accession>A0A6C2YUQ3</accession>
<keyword evidence="3" id="KW-1185">Reference proteome</keyword>
<dbReference type="InterPro" id="IPR011659">
    <property type="entry name" value="WD40"/>
</dbReference>
<proteinExistence type="inferred from homology"/>
<dbReference type="KEGG" id="tim:GMBLW1_45480"/>
<dbReference type="PANTHER" id="PTHR36842:SF1">
    <property type="entry name" value="PROTEIN TOLB"/>
    <property type="match status" value="1"/>
</dbReference>
<gene>
    <name evidence="2" type="ORF">GMBLW1_45480</name>
</gene>
<evidence type="ECO:0000256" key="1">
    <source>
        <dbReference type="ARBA" id="ARBA00009820"/>
    </source>
</evidence>
<sequence>MLPMMILSLAIAADPVGLPTPEGPWTKDEAKHLTNIRQLTSDYLRAGEGYFSPDGKQIVYQAEEKGTGNPFYQIFVQDLANGRARRISPGIGRTTCAYFTPDGKQVMFASSHLDPEAKKQQQAEYVQREDDRKKGVRRRYSWDFDPYMDIFVGDPDGGNLRNITNTKGYDAEGSFSPDGKQIVFCSNRDGNLELYIMNSDGSQVRKLTNAPGCYNGGPFFSPDGKKVIFRSDRKEKERLQLYVINTDGTGEKALTNDDQWIYWAPYWYRDSKHIIYTAADHSNPMARPNYDLYWMNIETGKTARLTHAPGQDVLPVFSPDFKKIMWTSSRDGRSPTQLYIADFTPPSE</sequence>
<dbReference type="EMBL" id="LR593887">
    <property type="protein sequence ID" value="VTS06651.1"/>
    <property type="molecule type" value="Genomic_DNA"/>
</dbReference>
<dbReference type="EMBL" id="LR586016">
    <property type="protein sequence ID" value="VIP04645.1"/>
    <property type="molecule type" value="Genomic_DNA"/>
</dbReference>
<evidence type="ECO:0000313" key="3">
    <source>
        <dbReference type="Proteomes" id="UP000464378"/>
    </source>
</evidence>
<evidence type="ECO:0008006" key="4">
    <source>
        <dbReference type="Google" id="ProtNLM"/>
    </source>
</evidence>
<dbReference type="RefSeq" id="WP_162659699.1">
    <property type="nucleotide sequence ID" value="NZ_LR593887.1"/>
</dbReference>
<reference evidence="2" key="1">
    <citation type="submission" date="2019-04" db="EMBL/GenBank/DDBJ databases">
        <authorList>
            <consortium name="Science for Life Laboratories"/>
        </authorList>
    </citation>
    <scope>NUCLEOTIDE SEQUENCE</scope>
    <source>
        <strain evidence="2">MBLW1</strain>
    </source>
</reference>
<dbReference type="InterPro" id="IPR011042">
    <property type="entry name" value="6-blade_b-propeller_TolB-like"/>
</dbReference>